<sequence length="2547" mass="269097">MVKQSKNQFRIFTTVLMLATLIWTAGVGGYLLLNPYNVSAGDSPIVFSEVEVSPGISGTNLFTSDSSFESWADSTIPEPFVDMNGNSIRDEDEPYCDLDSGGTHTTYSQALPNSADILGFSFACGGSVTQETTDVYDGSSAIRINTGDGEMWTVYPNETTSISNLTQYTVSFYAKGLVGGEKIYLMFEPTGLDASEYSWNFVTESSAVYEGFITEETSKVYVLTDSWARYTYTFTSDLDGTASIGFVAGGTGDEPAVFMGSGANQVMLIDAVQFEADSTASSYNTGGSAGSNFVELYNRGGGDIDVDGYTVEYKFGAGDWATFGAVSGSNTYSGGYFFNFKASGGDAGITDESTFDSAFLTNSNSIDGLSLRLCSNGADCANTILDTVGFGSTATAYEGVTKDVTGWSQSKSFERKALFDSTAATMASGGSDEPAGNSFDSDNNNWDFVLRTTPEPQVKSSTREVFADNVVFEDVNPYIYHEPVVQADDNGDLYLFAGIFDDSDIATTGVKIYYRVGDSGSFTAANSTKTVTATPDITSSDYYAFIIPQADLQAAVADEGEIQYYLEANDGVYTTTMPDYNPTSYPLSINVTGTYTGANGFSGTVTDTASAAINGALVFINGTGFFTSTDASGNYSFASLPSSYQASGSYRVTAVISNRMDSEYIAYDGDTTVNITLPTDFGNFSGGDKEAPFVSYTSPFDGMYGMPINICDPNDSLPPGVEFCSPIMVGFSESMNSSTVNNTNVTVYNWATSSNLDNLTIEANGSDSEFIIYSTTPLAPNTTYTVSLGTGVKDHASNALGGNMSDGTHEFTFTTEGTEFTGEGDQEFGSGAFQPPFVRTVSPNLGGSNIALNAKLVVDFVTSVDVSETNLARIKLYDGDDEISVTHTYSTDNQRVFLQPSTTLTANTEYEIQVAGSFTSSMGVSLGDPGQSQNSDNYVFFASEFKTGATSDTVGPKVMGHIPASGETSVAVGLSAVEIAVNESLDSSTVNTTNVKLKRGSTVVGAEVVYKETAKAIRILPSSALQANTSYTVTVGVGVTDIVGNAFNQDEDASNGEALEDVYVFQFTTMSTIESTAPTVMDARCDDYQCVITYSESMNHVKQINTEDWTDAVGKWETSVLNKTNYNISVDTGGGLASADLSSVLLSYDGYTNTVSIKNLNLLSGVANPVGQQMPYTVTVYSSVEAGKDGVRDVVGNALAANAVYGGSVELSSATGGFFGPDADGFGSDGPGDFGMHDAATMGEKPIGVWPMNGLVGSTTHYFVDLPVTSVVPNGGIITMLFPSGFNVANAAIDSNSPMNKDVSAGSGNVTLNCSGDAATRLITCTVTGATNTNDYLSFELKGIVNSNIPKDFNTSGYTVEVKTKNGSTLLESFTTMPFFITAGGNNSITLNVYAGAKVDATTGSVDVDGTTMNLFVGSPMTGPLDQTVTFTNGYATATINNLPSGEYFAFTEPSVTLGASDYSGIMPEPIHLNSSVSKDLILSRMDESSAAALTVLLTGDFGADEDVDIFAGHPKGFVVKTIENVGSVVNQPYTVYLPYNGDWFVGMGPSMSKGAVATTIAMPDWMPPKDKMLKVTGVGESVQIKNIETQGDVTSSGVSFAISQANYQINGTVVDGSNNVIANAEVWAYQPMGFGGSGNFTRTGSDGTFTLKIAEYGVYKVGAFLPGMPESPELSINVKANSAEVDGNATSDIYRGGTLVTAGNPFKLKLLKADYTISGKVKDANANAIQYAPVWAEETTTKQLVHAGTDSGGSYVLYVGAGTWLVKSEAPFGSDACGGISKTVTVVDGSKTGQNLEPTAGTCYTLSGTISIGGTLQTNAPVFVDGWTGDLNTGYPNGIFKDAKTNSAGQFSVKVGNGTYRVGTWTSDFGERAILVSISGADSSGNDITVTSDNLKTLTIDFTGGLSSMTGFLEAKKINTSDRRGKPVSNLAASETMQLESGMYKVFLHVDGVGDFNNASVDLSSDASVVFDISSVSLNTLTGTVEDTDGTAVPNAWVWVHDPNTDYHNGVATGSDGTYSMSVKSGTGFKIGVDKPNYVSPAPHNINISGTASYDFTNNMGLSATQYIISGTATGTNLADGFIWAESATEGWSGSPIDIDGTFSLPVSDGTWTLKGVAALHAETTYGSPIVIDGASQTGISFALTSDVTKSVKSAVNSITPSVGGVIQDNDVGAKVVVPPNALGSGSSAGNMTMAKSYTAPSTNAYAPLEGQSINISVTDNNGQPITNLNDQVELTLDYSVDNLPAGVVEDDLVPAYWDGTTNQWIPITGVQDSDDNSFTAQTDHFTIFGVVYSPLVSSSSAATNSSRSSQLAEEGRVESDVTGTTDSIEIIDEATDSADEETVNEATDEITDSVDELETVTEVVEEVVEDTTRYVPILPTTRDLDGEKDAISKYVGLENRLPAGDDWKVVQFITYGGASETQNLTDRERVGLLVDFKDMYGRVPSSDIDWKDLNLIAQGEQPTRIIPREADAIRDFMDVYGRLVNFKSQVEEKFVHMVAYRYRVESRDLNKENTALGIFSNAYGYLPNSAHLWSVLRAIAYSGVK</sequence>
<dbReference type="InterPro" id="IPR013784">
    <property type="entry name" value="Carb-bd-like_fold"/>
</dbReference>
<dbReference type="SUPFAM" id="SSF49464">
    <property type="entry name" value="Carboxypeptidase regulatory domain-like"/>
    <property type="match status" value="2"/>
</dbReference>
<dbReference type="EMBL" id="PFAP01000002">
    <property type="protein sequence ID" value="PIR94592.1"/>
    <property type="molecule type" value="Genomic_DNA"/>
</dbReference>
<feature type="transmembrane region" description="Helical" evidence="3">
    <location>
        <begin position="12"/>
        <end position="33"/>
    </location>
</feature>
<comment type="caution">
    <text evidence="5">The sequence shown here is derived from an EMBL/GenBank/DDBJ whole genome shotgun (WGS) entry which is preliminary data.</text>
</comment>
<keyword evidence="3" id="KW-1133">Transmembrane helix</keyword>
<dbReference type="Gene3D" id="2.60.40.1220">
    <property type="match status" value="2"/>
</dbReference>
<dbReference type="Gene3D" id="2.60.120.260">
    <property type="entry name" value="Galactose-binding domain-like"/>
    <property type="match status" value="1"/>
</dbReference>
<dbReference type="Pfam" id="PF13205">
    <property type="entry name" value="Big_5"/>
    <property type="match status" value="3"/>
</dbReference>
<name>A0A2H0V6A3_9BACT</name>
<evidence type="ECO:0000256" key="2">
    <source>
        <dbReference type="SAM" id="MobiDB-lite"/>
    </source>
</evidence>
<evidence type="ECO:0000313" key="5">
    <source>
        <dbReference type="EMBL" id="PIR94592.1"/>
    </source>
</evidence>
<reference evidence="6" key="1">
    <citation type="submission" date="2017-09" db="EMBL/GenBank/DDBJ databases">
        <title>Depth-based differentiation of microbial function through sediment-hosted aquifers and enrichment of novel symbionts in the deep terrestrial subsurface.</title>
        <authorList>
            <person name="Probst A.J."/>
            <person name="Ladd B."/>
            <person name="Jarett J.K."/>
            <person name="Geller-Mcgrath D.E."/>
            <person name="Sieber C.M.K."/>
            <person name="Emerson J.B."/>
            <person name="Anantharaman K."/>
            <person name="Thomas B.C."/>
            <person name="Malmstrom R."/>
            <person name="Stieglmeier M."/>
            <person name="Klingl A."/>
            <person name="Woyke T."/>
            <person name="Ryan C.M."/>
            <person name="Banfield J.F."/>
        </authorList>
    </citation>
    <scope>NUCLEOTIDE SEQUENCE [LARGE SCALE GENOMIC DNA]</scope>
</reference>
<dbReference type="GO" id="GO:0030246">
    <property type="term" value="F:carbohydrate binding"/>
    <property type="evidence" value="ECO:0007669"/>
    <property type="project" value="InterPro"/>
</dbReference>
<evidence type="ECO:0000256" key="1">
    <source>
        <dbReference type="ARBA" id="ARBA00022729"/>
    </source>
</evidence>
<gene>
    <name evidence="5" type="ORF">COT97_00370</name>
</gene>
<feature type="domain" description="SbsA Ig-like" evidence="4">
    <location>
        <begin position="688"/>
        <end position="815"/>
    </location>
</feature>
<evidence type="ECO:0000313" key="6">
    <source>
        <dbReference type="Proteomes" id="UP000229901"/>
    </source>
</evidence>
<dbReference type="Proteomes" id="UP000229901">
    <property type="component" value="Unassembled WGS sequence"/>
</dbReference>
<organism evidence="5 6">
    <name type="scientific">Candidatus Falkowbacteria bacterium CG10_big_fil_rev_8_21_14_0_10_39_11</name>
    <dbReference type="NCBI Taxonomy" id="1974565"/>
    <lineage>
        <taxon>Bacteria</taxon>
        <taxon>Candidatus Falkowiibacteriota</taxon>
    </lineage>
</organism>
<dbReference type="SUPFAM" id="SSF49785">
    <property type="entry name" value="Galactose-binding domain-like"/>
    <property type="match status" value="1"/>
</dbReference>
<evidence type="ECO:0000259" key="4">
    <source>
        <dbReference type="Pfam" id="PF13205"/>
    </source>
</evidence>
<dbReference type="InterPro" id="IPR014755">
    <property type="entry name" value="Cu-Rt/internalin_Ig-like"/>
</dbReference>
<keyword evidence="1" id="KW-0732">Signal</keyword>
<proteinExistence type="predicted"/>
<dbReference type="InterPro" id="IPR008979">
    <property type="entry name" value="Galactose-bd-like_sf"/>
</dbReference>
<keyword evidence="3" id="KW-0472">Membrane</keyword>
<feature type="domain" description="SbsA Ig-like" evidence="4">
    <location>
        <begin position="952"/>
        <end position="1069"/>
    </location>
</feature>
<accession>A0A2H0V6A3</accession>
<dbReference type="InterPro" id="IPR008969">
    <property type="entry name" value="CarboxyPept-like_regulatory"/>
</dbReference>
<keyword evidence="3" id="KW-0812">Transmembrane</keyword>
<feature type="region of interest" description="Disordered" evidence="2">
    <location>
        <begin position="2303"/>
        <end position="2327"/>
    </location>
</feature>
<dbReference type="SUPFAM" id="SSF49452">
    <property type="entry name" value="Starch-binding domain-like"/>
    <property type="match status" value="1"/>
</dbReference>
<dbReference type="Gene3D" id="2.60.40.1120">
    <property type="entry name" value="Carboxypeptidase-like, regulatory domain"/>
    <property type="match status" value="3"/>
</dbReference>
<protein>
    <recommendedName>
        <fullName evidence="4">SbsA Ig-like domain-containing protein</fullName>
    </recommendedName>
</protein>
<feature type="domain" description="SbsA Ig-like" evidence="4">
    <location>
        <begin position="835"/>
        <end position="923"/>
    </location>
</feature>
<dbReference type="InterPro" id="IPR032812">
    <property type="entry name" value="SbsA_Ig"/>
</dbReference>
<evidence type="ECO:0000256" key="3">
    <source>
        <dbReference type="SAM" id="Phobius"/>
    </source>
</evidence>